<evidence type="ECO:0000259" key="2">
    <source>
        <dbReference type="Pfam" id="PF01370"/>
    </source>
</evidence>
<dbReference type="OrthoDB" id="9801785at2"/>
<evidence type="ECO:0000313" key="4">
    <source>
        <dbReference type="Proteomes" id="UP000254134"/>
    </source>
</evidence>
<dbReference type="PANTHER" id="PTHR43000">
    <property type="entry name" value="DTDP-D-GLUCOSE 4,6-DEHYDRATASE-RELATED"/>
    <property type="match status" value="1"/>
</dbReference>
<dbReference type="InterPro" id="IPR036291">
    <property type="entry name" value="NAD(P)-bd_dom_sf"/>
</dbReference>
<evidence type="ECO:0000256" key="1">
    <source>
        <dbReference type="ARBA" id="ARBA00007637"/>
    </source>
</evidence>
<dbReference type="Pfam" id="PF01370">
    <property type="entry name" value="Epimerase"/>
    <property type="match status" value="1"/>
</dbReference>
<protein>
    <submittedName>
        <fullName evidence="3">Nucleoside-diphosphate-sugar epimerase</fullName>
    </submittedName>
</protein>
<dbReference type="RefSeq" id="WP_114794949.1">
    <property type="nucleotide sequence ID" value="NZ_QQZY01000001.1"/>
</dbReference>
<gene>
    <name evidence="3" type="ORF">Gocc_0517</name>
</gene>
<comment type="caution">
    <text evidence="3">The sequence shown here is derived from an EMBL/GenBank/DDBJ whole genome shotgun (WGS) entry which is preliminary data.</text>
</comment>
<reference evidence="4" key="2">
    <citation type="journal article" date="2019" name="MicrobiologyOpen">
        <title>High-quality draft genome sequence of Gaiella occulta isolated from a 150 meter deep mineral water borehole and comparison with the genome sequences of other deep-branching lineages of the phylum Actinobacteria.</title>
        <authorList>
            <person name="Severino R."/>
            <person name="Froufe H.J.C."/>
            <person name="Barroso C."/>
            <person name="Albuquerque L."/>
            <person name="Lobo-da-Cunha A."/>
            <person name="da Costa M.S."/>
            <person name="Egas C."/>
        </authorList>
    </citation>
    <scope>NUCLEOTIDE SEQUENCE [LARGE SCALE GENOMIC DNA]</scope>
    <source>
        <strain evidence="4">F2-233</strain>
    </source>
</reference>
<keyword evidence="4" id="KW-1185">Reference proteome</keyword>
<accession>A0A7M2Z115</accession>
<dbReference type="SUPFAM" id="SSF51735">
    <property type="entry name" value="NAD(P)-binding Rossmann-fold domains"/>
    <property type="match status" value="1"/>
</dbReference>
<dbReference type="Proteomes" id="UP000254134">
    <property type="component" value="Unassembled WGS sequence"/>
</dbReference>
<sequence length="349" mass="38228">MTLVSISGGAGFLGLHLARRVLADGADVRTLDVAPLDDPGLERAVREGRMEEVCGDVRDERDARALVRGADVVVHAAAALPIQSSREAIRSVNVDGAATVLGAALEARVRRVVLISSTAVYGVPERHPIVEDDPLVGVGWYGASKIEAEALCAAFGRRGLDTVIVRPKTFVGPERLGVFEILFDWIREGRRIPVLGDGANRYQLLAVEDLVEAVVRSFDAPVAGEALNIGAGHFGTVRDDLQALIDHAGSGSRLWPLPVRPAEVVLRALELARLSPLAEWHYRTAHRDSFVSIEKARDRLDWEPRLSNAETLCATYDWYLEHRTEMRRAGTTHRVPWNQQALGLLKRVS</sequence>
<feature type="domain" description="NAD-dependent epimerase/dehydratase" evidence="2">
    <location>
        <begin position="6"/>
        <end position="230"/>
    </location>
</feature>
<dbReference type="Gene3D" id="3.40.50.720">
    <property type="entry name" value="NAD(P)-binding Rossmann-like Domain"/>
    <property type="match status" value="1"/>
</dbReference>
<dbReference type="InterPro" id="IPR001509">
    <property type="entry name" value="Epimerase_deHydtase"/>
</dbReference>
<dbReference type="EMBL" id="QQZY01000001">
    <property type="protein sequence ID" value="RDI76098.1"/>
    <property type="molecule type" value="Genomic_DNA"/>
</dbReference>
<proteinExistence type="inferred from homology"/>
<dbReference type="AlphaFoldDB" id="A0A7M2Z115"/>
<organism evidence="3 4">
    <name type="scientific">Gaiella occulta</name>
    <dbReference type="NCBI Taxonomy" id="1002870"/>
    <lineage>
        <taxon>Bacteria</taxon>
        <taxon>Bacillati</taxon>
        <taxon>Actinomycetota</taxon>
        <taxon>Thermoleophilia</taxon>
        <taxon>Gaiellales</taxon>
        <taxon>Gaiellaceae</taxon>
        <taxon>Gaiella</taxon>
    </lineage>
</organism>
<name>A0A7M2Z115_9ACTN</name>
<evidence type="ECO:0000313" key="3">
    <source>
        <dbReference type="EMBL" id="RDI76098.1"/>
    </source>
</evidence>
<comment type="similarity">
    <text evidence="1">Belongs to the NAD(P)-dependent epimerase/dehydratase family.</text>
</comment>
<reference evidence="3 4" key="1">
    <citation type="submission" date="2018-07" db="EMBL/GenBank/DDBJ databases">
        <title>High-quality-draft genome sequence of Gaiella occulta.</title>
        <authorList>
            <person name="Severino R."/>
            <person name="Froufe H.J.C."/>
            <person name="Rainey F.A."/>
            <person name="Barroso C."/>
            <person name="Albuquerque L."/>
            <person name="Lobo-Da-Cunha A."/>
            <person name="Da Costa M.S."/>
            <person name="Egas C."/>
        </authorList>
    </citation>
    <scope>NUCLEOTIDE SEQUENCE [LARGE SCALE GENOMIC DNA]</scope>
    <source>
        <strain evidence="3 4">F2-233</strain>
    </source>
</reference>